<feature type="transmembrane region" description="Helical" evidence="3">
    <location>
        <begin position="6"/>
        <end position="22"/>
    </location>
</feature>
<evidence type="ECO:0000259" key="4">
    <source>
        <dbReference type="Pfam" id="PF01266"/>
    </source>
</evidence>
<keyword evidence="6" id="KW-1185">Reference proteome</keyword>
<accession>A0A3A6QUK1</accession>
<evidence type="ECO:0000256" key="3">
    <source>
        <dbReference type="SAM" id="Phobius"/>
    </source>
</evidence>
<evidence type="ECO:0000256" key="1">
    <source>
        <dbReference type="ARBA" id="ARBA00009410"/>
    </source>
</evidence>
<dbReference type="Proteomes" id="UP000273252">
    <property type="component" value="Unassembled WGS sequence"/>
</dbReference>
<dbReference type="EMBL" id="QVMU01000002">
    <property type="protein sequence ID" value="RJX74286.1"/>
    <property type="molecule type" value="Genomic_DNA"/>
</dbReference>
<dbReference type="PANTHER" id="PTHR13847:SF280">
    <property type="entry name" value="D-AMINO ACID DEHYDROGENASE"/>
    <property type="match status" value="1"/>
</dbReference>
<dbReference type="Pfam" id="PF01266">
    <property type="entry name" value="DAO"/>
    <property type="match status" value="1"/>
</dbReference>
<gene>
    <name evidence="5" type="ORF">DZ860_03905</name>
</gene>
<comment type="similarity">
    <text evidence="1">Belongs to the DadA oxidoreductase family.</text>
</comment>
<keyword evidence="3" id="KW-1133">Transmembrane helix</keyword>
<dbReference type="GO" id="GO:0005886">
    <property type="term" value="C:plasma membrane"/>
    <property type="evidence" value="ECO:0007669"/>
    <property type="project" value="TreeGrafter"/>
</dbReference>
<proteinExistence type="inferred from homology"/>
<reference evidence="5 6" key="1">
    <citation type="submission" date="2018-08" db="EMBL/GenBank/DDBJ databases">
        <title>Vibrio isolated from the Eastern China Marginal Seas.</title>
        <authorList>
            <person name="Li Y."/>
        </authorList>
    </citation>
    <scope>NUCLEOTIDE SEQUENCE [LARGE SCALE GENOMIC DNA]</scope>
    <source>
        <strain evidence="5 6">BEI233</strain>
    </source>
</reference>
<dbReference type="GO" id="GO:0005737">
    <property type="term" value="C:cytoplasm"/>
    <property type="evidence" value="ECO:0007669"/>
    <property type="project" value="TreeGrafter"/>
</dbReference>
<dbReference type="RefSeq" id="WP_120029622.1">
    <property type="nucleotide sequence ID" value="NZ_QVMU01000002.1"/>
</dbReference>
<dbReference type="GO" id="GO:0055130">
    <property type="term" value="P:D-alanine catabolic process"/>
    <property type="evidence" value="ECO:0007669"/>
    <property type="project" value="TreeGrafter"/>
</dbReference>
<evidence type="ECO:0000256" key="2">
    <source>
        <dbReference type="ARBA" id="ARBA00023002"/>
    </source>
</evidence>
<dbReference type="OrthoDB" id="9815989at2"/>
<dbReference type="InterPro" id="IPR036188">
    <property type="entry name" value="FAD/NAD-bd_sf"/>
</dbReference>
<dbReference type="SUPFAM" id="SSF51905">
    <property type="entry name" value="FAD/NAD(P)-binding domain"/>
    <property type="match status" value="1"/>
</dbReference>
<organism evidence="5 6">
    <name type="scientific">Vibrio sinensis</name>
    <dbReference type="NCBI Taxonomy" id="2302434"/>
    <lineage>
        <taxon>Bacteria</taxon>
        <taxon>Pseudomonadati</taxon>
        <taxon>Pseudomonadota</taxon>
        <taxon>Gammaproteobacteria</taxon>
        <taxon>Vibrionales</taxon>
        <taxon>Vibrionaceae</taxon>
        <taxon>Vibrio</taxon>
    </lineage>
</organism>
<dbReference type="InterPro" id="IPR006076">
    <property type="entry name" value="FAD-dep_OxRdtase"/>
</dbReference>
<dbReference type="Gene3D" id="3.30.9.10">
    <property type="entry name" value="D-Amino Acid Oxidase, subunit A, domain 2"/>
    <property type="match status" value="1"/>
</dbReference>
<comment type="caution">
    <text evidence="5">The sequence shown here is derived from an EMBL/GenBank/DDBJ whole genome shotgun (WGS) entry which is preliminary data.</text>
</comment>
<dbReference type="Gene3D" id="3.50.50.60">
    <property type="entry name" value="FAD/NAD(P)-binding domain"/>
    <property type="match status" value="2"/>
</dbReference>
<evidence type="ECO:0000313" key="6">
    <source>
        <dbReference type="Proteomes" id="UP000273252"/>
    </source>
</evidence>
<feature type="domain" description="FAD dependent oxidoreductase" evidence="4">
    <location>
        <begin position="6"/>
        <end position="400"/>
    </location>
</feature>
<dbReference type="SUPFAM" id="SSF54373">
    <property type="entry name" value="FAD-linked reductases, C-terminal domain"/>
    <property type="match status" value="1"/>
</dbReference>
<keyword evidence="3" id="KW-0472">Membrane</keyword>
<keyword evidence="3" id="KW-0812">Transmembrane</keyword>
<protein>
    <submittedName>
        <fullName evidence="5">FAD-dependent oxidoreductase</fullName>
    </submittedName>
</protein>
<dbReference type="GO" id="GO:0008718">
    <property type="term" value="F:D-amino-acid dehydrogenase activity"/>
    <property type="evidence" value="ECO:0007669"/>
    <property type="project" value="TreeGrafter"/>
</dbReference>
<dbReference type="AlphaFoldDB" id="A0A3A6QUK1"/>
<dbReference type="PANTHER" id="PTHR13847">
    <property type="entry name" value="SARCOSINE DEHYDROGENASE-RELATED"/>
    <property type="match status" value="1"/>
</dbReference>
<evidence type="ECO:0000313" key="5">
    <source>
        <dbReference type="EMBL" id="RJX74286.1"/>
    </source>
</evidence>
<keyword evidence="2" id="KW-0560">Oxidoreductase</keyword>
<dbReference type="NCBIfam" id="NF001933">
    <property type="entry name" value="PRK00711.1"/>
    <property type="match status" value="1"/>
</dbReference>
<sequence>MTKKTIAIIGAGIIGVTTAYLLKRAGYRIILIDAEDGPALKTSFANGCQLSYSYIDAISSPSLIKKLPKIIAGMDPAFRIKLSPDPNLVTWGSQFVINAQNHKEEFNTQTLLRLSLYSRSVLHSLLAESNFEFAHRASGKLLIYTNQEELNKATIRVNQKAEWGCKQEVLNDSQCLDLEPSLQQLSQPIVGGIYSSIDEIGNPHRLSCELLEIMKGDKEFEAHFNCRVNRIVKRGYSIQSLETSNGAIHADAYVLATGPESLNLAREIGIKLPIYPIKGYSITVPATEFAPEVCVTDVDNKVVISRIGNQLRIAGCADIVGYKSNIDESRIEHLLNICKKNFPKAGVYSDIIHTWTGLRPVTPSSVPIIGKTGVDNLFLNVGHGALGWTLALGSASLLTAIIDQQPPPIDTTGMSPKDHGIS</sequence>
<name>A0A3A6QUK1_9VIBR</name>